<dbReference type="Gene3D" id="2.120.10.80">
    <property type="entry name" value="Kelch-type beta propeller"/>
    <property type="match status" value="1"/>
</dbReference>
<dbReference type="Pfam" id="PF01344">
    <property type="entry name" value="Kelch_1"/>
    <property type="match status" value="1"/>
</dbReference>
<dbReference type="AlphaFoldDB" id="A0A8J5GJM6"/>
<evidence type="ECO:0000313" key="2">
    <source>
        <dbReference type="Proteomes" id="UP000734854"/>
    </source>
</evidence>
<keyword evidence="2" id="KW-1185">Reference proteome</keyword>
<evidence type="ECO:0008006" key="3">
    <source>
        <dbReference type="Google" id="ProtNLM"/>
    </source>
</evidence>
<accession>A0A8J5GJM6</accession>
<dbReference type="SUPFAM" id="SSF117281">
    <property type="entry name" value="Kelch motif"/>
    <property type="match status" value="1"/>
</dbReference>
<dbReference type="EMBL" id="JACMSC010000009">
    <property type="protein sequence ID" value="KAG6507927.1"/>
    <property type="molecule type" value="Genomic_DNA"/>
</dbReference>
<reference evidence="1 2" key="1">
    <citation type="submission" date="2020-08" db="EMBL/GenBank/DDBJ databases">
        <title>Plant Genome Project.</title>
        <authorList>
            <person name="Zhang R.-G."/>
        </authorList>
    </citation>
    <scope>NUCLEOTIDE SEQUENCE [LARGE SCALE GENOMIC DNA]</scope>
    <source>
        <tissue evidence="1">Rhizome</tissue>
    </source>
</reference>
<protein>
    <recommendedName>
        <fullName evidence="3">F-box/kelch-repeat protein</fullName>
    </recommendedName>
</protein>
<name>A0A8J5GJM6_ZINOF</name>
<dbReference type="PANTHER" id="PTHR47365">
    <property type="entry name" value="PLANT PROTEIN, PUTATIVE-RELATED"/>
    <property type="match status" value="1"/>
</dbReference>
<organism evidence="1 2">
    <name type="scientific">Zingiber officinale</name>
    <name type="common">Ginger</name>
    <name type="synonym">Amomum zingiber</name>
    <dbReference type="NCBI Taxonomy" id="94328"/>
    <lineage>
        <taxon>Eukaryota</taxon>
        <taxon>Viridiplantae</taxon>
        <taxon>Streptophyta</taxon>
        <taxon>Embryophyta</taxon>
        <taxon>Tracheophyta</taxon>
        <taxon>Spermatophyta</taxon>
        <taxon>Magnoliopsida</taxon>
        <taxon>Liliopsida</taxon>
        <taxon>Zingiberales</taxon>
        <taxon>Zingiberaceae</taxon>
        <taxon>Zingiber</taxon>
    </lineage>
</organism>
<dbReference type="SMART" id="SM00612">
    <property type="entry name" value="Kelch"/>
    <property type="match status" value="2"/>
</dbReference>
<dbReference type="InterPro" id="IPR015915">
    <property type="entry name" value="Kelch-typ_b-propeller"/>
</dbReference>
<proteinExistence type="predicted"/>
<dbReference type="Proteomes" id="UP000734854">
    <property type="component" value="Unassembled WGS sequence"/>
</dbReference>
<comment type="caution">
    <text evidence="1">The sequence shown here is derived from an EMBL/GenBank/DDBJ whole genome shotgun (WGS) entry which is preliminary data.</text>
</comment>
<dbReference type="InterPro" id="IPR006652">
    <property type="entry name" value="Kelch_1"/>
</dbReference>
<sequence>MGSLSSPPLSPSRPDQNPASGFRIFLSFSGRDETTDATLPNWLENYNPCDNTRGYAGLIPGIPPGHVLKDFSMVALAGFVYVIGGRLCLKEPPSGERDVDVRPDVVRYDVESGEWSACAPLALQRFDFACAPCNGKIFVAGGLCSVSNARGTTAGEVYDPARDAWAPLPDMAAMRYKCVGVAWQGRFHVVGGFAQREGAGWLTVMERSSAEVFDEEQGKWELVPGMWQLDVPPNQIVEVGGRLFSSGDCLNSWKGHIETYDGKLNIWSVIERSQMQQLSSLVAERQEMRRVYLTMAQIGAHLYFVAGYQSAAGDGEPRSMSVVHAFDTAAGAGEAWGTFEPLMEDGNKELCSHCCDPILYINDATPIM</sequence>
<dbReference type="PANTHER" id="PTHR47365:SF1">
    <property type="entry name" value="F-BOX_KELCH-REPEAT PROTEIN"/>
    <property type="match status" value="1"/>
</dbReference>
<gene>
    <name evidence="1" type="ORF">ZIOFF_033282</name>
</gene>
<evidence type="ECO:0000313" key="1">
    <source>
        <dbReference type="EMBL" id="KAG6507927.1"/>
    </source>
</evidence>